<dbReference type="InterPro" id="IPR016032">
    <property type="entry name" value="Sig_transdc_resp-reg_C-effctor"/>
</dbReference>
<dbReference type="PANTHER" id="PTHR34293:SF1">
    <property type="entry name" value="HTH-TYPE TRANSCRIPTIONAL REGULATOR TRMBL2"/>
    <property type="match status" value="1"/>
</dbReference>
<name>A0A066Z995_9ACTN</name>
<dbReference type="EMBL" id="JNBY01000059">
    <property type="protein sequence ID" value="KDN86700.1"/>
    <property type="molecule type" value="Genomic_DNA"/>
</dbReference>
<evidence type="ECO:0000313" key="3">
    <source>
        <dbReference type="Proteomes" id="UP000027178"/>
    </source>
</evidence>
<comment type="caution">
    <text evidence="2">The sequence shown here is derived from an EMBL/GenBank/DDBJ whole genome shotgun (WGS) entry which is preliminary data.</text>
</comment>
<evidence type="ECO:0000259" key="1">
    <source>
        <dbReference type="SMART" id="SM00421"/>
    </source>
</evidence>
<dbReference type="SUPFAM" id="SSF46894">
    <property type="entry name" value="C-terminal effector domain of the bipartite response regulators"/>
    <property type="match status" value="1"/>
</dbReference>
<evidence type="ECO:0000313" key="2">
    <source>
        <dbReference type="EMBL" id="KDN86700.1"/>
    </source>
</evidence>
<dbReference type="Gene3D" id="3.30.870.10">
    <property type="entry name" value="Endonuclease Chain A"/>
    <property type="match status" value="1"/>
</dbReference>
<dbReference type="InterPro" id="IPR051797">
    <property type="entry name" value="TrmB-like"/>
</dbReference>
<dbReference type="Proteomes" id="UP000027178">
    <property type="component" value="Unassembled WGS sequence"/>
</dbReference>
<proteinExistence type="predicted"/>
<protein>
    <recommendedName>
        <fullName evidence="1">HTH luxR-type domain-containing protein</fullName>
    </recommendedName>
</protein>
<dbReference type="PATRIC" id="fig|1348663.4.peg.1484"/>
<dbReference type="InterPro" id="IPR036388">
    <property type="entry name" value="WH-like_DNA-bd_sf"/>
</dbReference>
<dbReference type="HOGENOM" id="CLU_056943_0_0_11"/>
<sequence>MDRQRYLELLHDGNAPAPDDPAIDERLRAAGLIAPNPDAPGTMLALEPGLAAARRRDTLLAQAGAALQEAASLETEYRDLAVAFSIADPDMVDGAVEYLQGMEQINARIADLIANGTQELLTAQPTGPRVAERLAISENRDTDAIRRGMAMRTIYRTTARSDATTGEWVAHKTALGAHIRTLDEPFSRAIVVDRCRAVLPNLRPWTGAGPEPLRAIVVHDEALARHVAEAFDRDWDRSTPWTGAEEPRAGLTDLQVAIGRRLAEGMLQPAIARDLEVSSRTVTHQIAQMKVAAGVTTLFQLAIWWERRSGRAA</sequence>
<dbReference type="GO" id="GO:0003677">
    <property type="term" value="F:DNA binding"/>
    <property type="evidence" value="ECO:0007669"/>
    <property type="project" value="InterPro"/>
</dbReference>
<dbReference type="Gene3D" id="1.10.10.10">
    <property type="entry name" value="Winged helix-like DNA-binding domain superfamily/Winged helix DNA-binding domain"/>
    <property type="match status" value="1"/>
</dbReference>
<keyword evidence="3" id="KW-1185">Reference proteome</keyword>
<dbReference type="eggNOG" id="COG2197">
    <property type="taxonomic scope" value="Bacteria"/>
</dbReference>
<accession>A0A066Z995</accession>
<reference evidence="2 3" key="1">
    <citation type="submission" date="2014-05" db="EMBL/GenBank/DDBJ databases">
        <title>Draft Genome Sequence of Kitasatospora cheerisanensis KCTC 2395.</title>
        <authorList>
            <person name="Nam D.H."/>
        </authorList>
    </citation>
    <scope>NUCLEOTIDE SEQUENCE [LARGE SCALE GENOMIC DNA]</scope>
    <source>
        <strain evidence="2 3">KCTC 2395</strain>
    </source>
</reference>
<dbReference type="InterPro" id="IPR000792">
    <property type="entry name" value="Tscrpt_reg_LuxR_C"/>
</dbReference>
<dbReference type="GO" id="GO:0006355">
    <property type="term" value="P:regulation of DNA-templated transcription"/>
    <property type="evidence" value="ECO:0007669"/>
    <property type="project" value="InterPro"/>
</dbReference>
<dbReference type="PANTHER" id="PTHR34293">
    <property type="entry name" value="HTH-TYPE TRANSCRIPTIONAL REGULATOR TRMBL2"/>
    <property type="match status" value="1"/>
</dbReference>
<dbReference type="AlphaFoldDB" id="A0A066Z995"/>
<gene>
    <name evidence="2" type="ORF">KCH_15440</name>
</gene>
<organism evidence="2 3">
    <name type="scientific">Kitasatospora cheerisanensis KCTC 2395</name>
    <dbReference type="NCBI Taxonomy" id="1348663"/>
    <lineage>
        <taxon>Bacteria</taxon>
        <taxon>Bacillati</taxon>
        <taxon>Actinomycetota</taxon>
        <taxon>Actinomycetes</taxon>
        <taxon>Kitasatosporales</taxon>
        <taxon>Streptomycetaceae</taxon>
        <taxon>Kitasatospora</taxon>
    </lineage>
</organism>
<dbReference type="SMART" id="SM00421">
    <property type="entry name" value="HTH_LUXR"/>
    <property type="match status" value="1"/>
</dbReference>
<feature type="domain" description="HTH luxR-type" evidence="1">
    <location>
        <begin position="248"/>
        <end position="305"/>
    </location>
</feature>